<proteinExistence type="predicted"/>
<dbReference type="Proteomes" id="UP001287282">
    <property type="component" value="Unassembled WGS sequence"/>
</dbReference>
<reference evidence="2 3" key="1">
    <citation type="submission" date="2023-10" db="EMBL/GenBank/DDBJ databases">
        <title>Screening of Alkalihalobacillus lindianensis BZ-TG-R113 and Its Alleviation of Salt Stress on Rapeseed Growth.</title>
        <authorList>
            <person name="Zhao B."/>
            <person name="Guo T."/>
        </authorList>
    </citation>
    <scope>NUCLEOTIDE SEQUENCE [LARGE SCALE GENOMIC DNA]</scope>
    <source>
        <strain evidence="2 3">BZ-TG-R113</strain>
    </source>
</reference>
<dbReference type="GO" id="GO:0032259">
    <property type="term" value="P:methylation"/>
    <property type="evidence" value="ECO:0007669"/>
    <property type="project" value="UniProtKB-KW"/>
</dbReference>
<name>A0ABU3XE84_9BACI</name>
<comment type="caution">
    <text evidence="2">The sequence shown here is derived from an EMBL/GenBank/DDBJ whole genome shotgun (WGS) entry which is preliminary data.</text>
</comment>
<dbReference type="Gene3D" id="3.40.50.150">
    <property type="entry name" value="Vaccinia Virus protein VP39"/>
    <property type="match status" value="1"/>
</dbReference>
<dbReference type="SUPFAM" id="SSF53335">
    <property type="entry name" value="S-adenosyl-L-methionine-dependent methyltransferases"/>
    <property type="match status" value="1"/>
</dbReference>
<evidence type="ECO:0000259" key="1">
    <source>
        <dbReference type="Pfam" id="PF08241"/>
    </source>
</evidence>
<accession>A0ABU3XE84</accession>
<organism evidence="2 3">
    <name type="scientific">Alkalihalophilus lindianensis</name>
    <dbReference type="NCBI Taxonomy" id="1630542"/>
    <lineage>
        <taxon>Bacteria</taxon>
        <taxon>Bacillati</taxon>
        <taxon>Bacillota</taxon>
        <taxon>Bacilli</taxon>
        <taxon>Bacillales</taxon>
        <taxon>Bacillaceae</taxon>
        <taxon>Alkalihalophilus</taxon>
    </lineage>
</organism>
<protein>
    <submittedName>
        <fullName evidence="2">Class I SAM-dependent methyltransferase</fullName>
    </submittedName>
</protein>
<dbReference type="RefSeq" id="WP_317123373.1">
    <property type="nucleotide sequence ID" value="NZ_JAWJBA010000007.1"/>
</dbReference>
<gene>
    <name evidence="2" type="ORF">RYX56_17700</name>
</gene>
<feature type="domain" description="Methyltransferase type 11" evidence="1">
    <location>
        <begin position="45"/>
        <end position="134"/>
    </location>
</feature>
<keyword evidence="2" id="KW-0489">Methyltransferase</keyword>
<dbReference type="InterPro" id="IPR013216">
    <property type="entry name" value="Methyltransf_11"/>
</dbReference>
<keyword evidence="2" id="KW-0808">Transferase</keyword>
<keyword evidence="3" id="KW-1185">Reference proteome</keyword>
<dbReference type="GO" id="GO:0008168">
    <property type="term" value="F:methyltransferase activity"/>
    <property type="evidence" value="ECO:0007669"/>
    <property type="project" value="UniProtKB-KW"/>
</dbReference>
<evidence type="ECO:0000313" key="2">
    <source>
        <dbReference type="EMBL" id="MDV2686205.1"/>
    </source>
</evidence>
<sequence length="214" mass="24320">MKHSDIIPFYGGEHPEMFEIERRCMDRQGKVIEALDQLLPNGMVLDVGAGNGFTAEQLQSNHRTIVAIEPDPLMIDSTKAIIWSKGTAQDIPFHISTFDAAYSTWAFFFEGVADLEKGLDEMKRIVKEDGLLVIVDNYGEDEFCSLSTNPIASNVDYWVNKGFEYQIIHTSFSFDSVEEARKLLSFYFGENAATINKTEFEYKVAMFIKKNTKE</sequence>
<dbReference type="Pfam" id="PF08241">
    <property type="entry name" value="Methyltransf_11"/>
    <property type="match status" value="1"/>
</dbReference>
<dbReference type="InterPro" id="IPR029063">
    <property type="entry name" value="SAM-dependent_MTases_sf"/>
</dbReference>
<dbReference type="EMBL" id="JAWJBA010000007">
    <property type="protein sequence ID" value="MDV2686205.1"/>
    <property type="molecule type" value="Genomic_DNA"/>
</dbReference>
<evidence type="ECO:0000313" key="3">
    <source>
        <dbReference type="Proteomes" id="UP001287282"/>
    </source>
</evidence>
<dbReference type="CDD" id="cd02440">
    <property type="entry name" value="AdoMet_MTases"/>
    <property type="match status" value="1"/>
</dbReference>